<dbReference type="CDD" id="cd17923">
    <property type="entry name" value="DEXHc_Hrq1-like"/>
    <property type="match status" value="1"/>
</dbReference>
<dbReference type="Pfam" id="PF09369">
    <property type="entry name" value="MZB"/>
    <property type="match status" value="1"/>
</dbReference>
<keyword evidence="2" id="KW-0067">ATP-binding</keyword>
<keyword evidence="6" id="KW-1185">Reference proteome</keyword>
<dbReference type="CDD" id="cd18797">
    <property type="entry name" value="SF2_C_Hrq"/>
    <property type="match status" value="1"/>
</dbReference>
<evidence type="ECO:0000256" key="1">
    <source>
        <dbReference type="ARBA" id="ARBA00022741"/>
    </source>
</evidence>
<dbReference type="InterPro" id="IPR018973">
    <property type="entry name" value="MZB"/>
</dbReference>
<dbReference type="GO" id="GO:0003676">
    <property type="term" value="F:nucleic acid binding"/>
    <property type="evidence" value="ECO:0007669"/>
    <property type="project" value="InterPro"/>
</dbReference>
<proteinExistence type="predicted"/>
<evidence type="ECO:0000313" key="6">
    <source>
        <dbReference type="Proteomes" id="UP000613580"/>
    </source>
</evidence>
<dbReference type="InterPro" id="IPR036390">
    <property type="entry name" value="WH_DNA-bd_sf"/>
</dbReference>
<dbReference type="Gene3D" id="3.40.50.300">
    <property type="entry name" value="P-loop containing nucleotide triphosphate hydrolases"/>
    <property type="match status" value="2"/>
</dbReference>
<dbReference type="GO" id="GO:0043138">
    <property type="term" value="F:3'-5' DNA helicase activity"/>
    <property type="evidence" value="ECO:0007669"/>
    <property type="project" value="TreeGrafter"/>
</dbReference>
<dbReference type="SMART" id="SM00487">
    <property type="entry name" value="DEXDc"/>
    <property type="match status" value="1"/>
</dbReference>
<protein>
    <recommendedName>
        <fullName evidence="7">P-loop containing nucleoside triphosphate hydrolase protein</fullName>
    </recommendedName>
</protein>
<dbReference type="Pfam" id="PF00271">
    <property type="entry name" value="Helicase_C"/>
    <property type="match status" value="1"/>
</dbReference>
<feature type="domain" description="Helicase ATP-binding" evidence="3">
    <location>
        <begin position="273"/>
        <end position="456"/>
    </location>
</feature>
<dbReference type="InterPro" id="IPR014001">
    <property type="entry name" value="Helicase_ATP-bd"/>
</dbReference>
<comment type="caution">
    <text evidence="5">The sequence shown here is derived from an EMBL/GenBank/DDBJ whole genome shotgun (WGS) entry which is preliminary data.</text>
</comment>
<dbReference type="AlphaFoldDB" id="A0A8H6WS80"/>
<accession>A0A8H6WS80</accession>
<organism evidence="5 6">
    <name type="scientific">Mycena chlorophos</name>
    <name type="common">Agaric fungus</name>
    <name type="synonym">Agaricus chlorophos</name>
    <dbReference type="NCBI Taxonomy" id="658473"/>
    <lineage>
        <taxon>Eukaryota</taxon>
        <taxon>Fungi</taxon>
        <taxon>Dikarya</taxon>
        <taxon>Basidiomycota</taxon>
        <taxon>Agaricomycotina</taxon>
        <taxon>Agaricomycetes</taxon>
        <taxon>Agaricomycetidae</taxon>
        <taxon>Agaricales</taxon>
        <taxon>Marasmiineae</taxon>
        <taxon>Mycenaceae</taxon>
        <taxon>Mycena</taxon>
    </lineage>
</organism>
<dbReference type="Pfam" id="PF08839">
    <property type="entry name" value="CDT1"/>
    <property type="match status" value="1"/>
</dbReference>
<evidence type="ECO:0008006" key="7">
    <source>
        <dbReference type="Google" id="ProtNLM"/>
    </source>
</evidence>
<dbReference type="EMBL" id="JACAZE010000001">
    <property type="protein sequence ID" value="KAF7322689.1"/>
    <property type="molecule type" value="Genomic_DNA"/>
</dbReference>
<keyword evidence="1" id="KW-0547">Nucleotide-binding</keyword>
<dbReference type="InterPro" id="IPR014939">
    <property type="entry name" value="CDT1_Gemini-bd-like"/>
</dbReference>
<dbReference type="Pfam" id="PF22982">
    <property type="entry name" value="WHD_HRQ1"/>
    <property type="match status" value="1"/>
</dbReference>
<dbReference type="PROSITE" id="PS51194">
    <property type="entry name" value="HELICASE_CTER"/>
    <property type="match status" value="1"/>
</dbReference>
<evidence type="ECO:0000259" key="4">
    <source>
        <dbReference type="PROSITE" id="PS51194"/>
    </source>
</evidence>
<dbReference type="InterPro" id="IPR027417">
    <property type="entry name" value="P-loop_NTPase"/>
</dbReference>
<dbReference type="PANTHER" id="PTHR47957">
    <property type="entry name" value="ATP-DEPENDENT HELICASE HRQ1"/>
    <property type="match status" value="1"/>
</dbReference>
<dbReference type="GO" id="GO:0036297">
    <property type="term" value="P:interstrand cross-link repair"/>
    <property type="evidence" value="ECO:0007669"/>
    <property type="project" value="TreeGrafter"/>
</dbReference>
<sequence length="1049" mass="117695">MAPARKRRKLNDTDTSKWPDYFNELYKVFQALNTVLAFVSSRKQMASSFQSIRQSVESLLKKPLDLEHVAQLKSLLPNLIKFAYIPRSEAFVNDEPSRMPDFRPRPEPEFNGEEHILVLEFVDKSQGKAAETNSQMLTAASTLSPAAMKRLIEKRNQRFQETVNELLAATGDEEDPVALLQAAARDHIPVKPGGSFPPFVGIPTAENRPSVQAVLDEIAEQDWYMDQLVERKTVEAKAVQTGSLDFVLSETITNALRDSRKITSFYAHQAAALNAVDRGKHVIVSTSTATGKSVTYQVPVLRFLEANPSATALFVYPTKALAQDQRAALEHLLACCPGLEHIKVATYDGDTAQEHRAGIRENASVIFTNFDMIHAGILPFEDLWRRFLKNLKIMAVDELHYYHGVFGSHVAQIVRRLRRVLAALGNRRVICVSCSATLSRPSLHMQRIFGFDEADIEAVTVDAAPSGLKEYAIWNPPSNAVTDKPISCITEATTLMTFLMKRGVRVILFCKHRKVCELAMKSLRYELTKAGRYDILERVKSYRGGVSIVFTLACNRVFSRIFSTGKDRRQIEHDAFTGHLLGIIATNALELGVDIGSLDAVLMLGFPNSVASFRQQAGRAGRRSRDSLAMLIAEALPIDQYYVKNAARLFEKEVPDLVVDLENKILLEAHLQCAAQEMPICESDSEFFGPLMKEVCASHLRRDNEGWYHTHYKFMPYPSKFVSIRGIQEDVYSVIDVTSGHRRLLEEIEVSRAQFEIYEGGVFMHQGRTFLVNDISHDYKRALVVEADINWHTSPRDFTDVDALQTYRIKEIRGSPHRAYFGRVGIKILVYGYFKIRNFSVIDTVSLDNEPWEYETVGFWMDVPDAVLELLRAKNFKPAAAIHAAQHAILNRFAFKDVKTECKAEEKENKREQSSRTRPARLVFYDPIGNGGGMSAKAFDNGKHLIDVYFHCSQVEGSVYDLASQAERAISDCPCEDGCAECIHSTSCKEKNVIASKLGAQLVLQSILDMPIDPDSVPMQTEEQLGHDTIVPATVVDRQVSGVDVEASE</sequence>
<dbReference type="PROSITE" id="PS51192">
    <property type="entry name" value="HELICASE_ATP_BIND_1"/>
    <property type="match status" value="1"/>
</dbReference>
<dbReference type="GO" id="GO:0005524">
    <property type="term" value="F:ATP binding"/>
    <property type="evidence" value="ECO:0007669"/>
    <property type="project" value="UniProtKB-KW"/>
</dbReference>
<dbReference type="Proteomes" id="UP000613580">
    <property type="component" value="Unassembled WGS sequence"/>
</dbReference>
<gene>
    <name evidence="5" type="ORF">HMN09_00047700</name>
</gene>
<dbReference type="SUPFAM" id="SSF52540">
    <property type="entry name" value="P-loop containing nucleoside triphosphate hydrolases"/>
    <property type="match status" value="1"/>
</dbReference>
<dbReference type="SMART" id="SM00490">
    <property type="entry name" value="HELICc"/>
    <property type="match status" value="1"/>
</dbReference>
<dbReference type="PANTHER" id="PTHR47957:SF3">
    <property type="entry name" value="ATP-DEPENDENT HELICASE HRQ1"/>
    <property type="match status" value="1"/>
</dbReference>
<dbReference type="Pfam" id="PF00270">
    <property type="entry name" value="DEAD"/>
    <property type="match status" value="1"/>
</dbReference>
<dbReference type="InterPro" id="IPR055227">
    <property type="entry name" value="HRQ1_WHD"/>
</dbReference>
<name>A0A8H6WS80_MYCCL</name>
<evidence type="ECO:0000259" key="3">
    <source>
        <dbReference type="PROSITE" id="PS51192"/>
    </source>
</evidence>
<dbReference type="SMART" id="SM01075">
    <property type="entry name" value="CDT1"/>
    <property type="match status" value="1"/>
</dbReference>
<feature type="domain" description="Helicase C-terminal" evidence="4">
    <location>
        <begin position="491"/>
        <end position="665"/>
    </location>
</feature>
<dbReference type="GO" id="GO:0006289">
    <property type="term" value="P:nucleotide-excision repair"/>
    <property type="evidence" value="ECO:0007669"/>
    <property type="project" value="TreeGrafter"/>
</dbReference>
<dbReference type="OrthoDB" id="18781at2759"/>
<evidence type="ECO:0000313" key="5">
    <source>
        <dbReference type="EMBL" id="KAF7322689.1"/>
    </source>
</evidence>
<dbReference type="GO" id="GO:0005634">
    <property type="term" value="C:nucleus"/>
    <property type="evidence" value="ECO:0007669"/>
    <property type="project" value="TreeGrafter"/>
</dbReference>
<dbReference type="InterPro" id="IPR001650">
    <property type="entry name" value="Helicase_C-like"/>
</dbReference>
<dbReference type="InterPro" id="IPR011545">
    <property type="entry name" value="DEAD/DEAH_box_helicase_dom"/>
</dbReference>
<reference evidence="5" key="1">
    <citation type="submission" date="2020-05" db="EMBL/GenBank/DDBJ databases">
        <title>Mycena genomes resolve the evolution of fungal bioluminescence.</title>
        <authorList>
            <person name="Tsai I.J."/>
        </authorList>
    </citation>
    <scope>NUCLEOTIDE SEQUENCE</scope>
    <source>
        <strain evidence="5">110903Hualien_Pintung</strain>
    </source>
</reference>
<evidence type="ECO:0000256" key="2">
    <source>
        <dbReference type="ARBA" id="ARBA00022840"/>
    </source>
</evidence>
<dbReference type="SUPFAM" id="SSF46785">
    <property type="entry name" value="Winged helix' DNA-binding domain"/>
    <property type="match status" value="1"/>
</dbReference>